<dbReference type="Pfam" id="PF00672">
    <property type="entry name" value="HAMP"/>
    <property type="match status" value="1"/>
</dbReference>
<organism evidence="9 10">
    <name type="scientific">Lysinibacillus contaminans</name>
    <dbReference type="NCBI Taxonomy" id="1293441"/>
    <lineage>
        <taxon>Bacteria</taxon>
        <taxon>Bacillati</taxon>
        <taxon>Bacillota</taxon>
        <taxon>Bacilli</taxon>
        <taxon>Bacillales</taxon>
        <taxon>Bacillaceae</taxon>
        <taxon>Lysinibacillus</taxon>
    </lineage>
</organism>
<dbReference type="InterPro" id="IPR010559">
    <property type="entry name" value="Sig_transdc_His_kin_internal"/>
</dbReference>
<dbReference type="InterPro" id="IPR003660">
    <property type="entry name" value="HAMP_dom"/>
</dbReference>
<dbReference type="Pfam" id="PF02518">
    <property type="entry name" value="HATPase_c"/>
    <property type="match status" value="1"/>
</dbReference>
<evidence type="ECO:0000256" key="7">
    <source>
        <dbReference type="SAM" id="Phobius"/>
    </source>
</evidence>
<dbReference type="EMBL" id="LGRV01000003">
    <property type="protein sequence ID" value="KOS67827.1"/>
    <property type="molecule type" value="Genomic_DNA"/>
</dbReference>
<proteinExistence type="predicted"/>
<feature type="transmembrane region" description="Helical" evidence="7">
    <location>
        <begin position="299"/>
        <end position="321"/>
    </location>
</feature>
<dbReference type="Gene3D" id="3.30.450.20">
    <property type="entry name" value="PAS domain"/>
    <property type="match status" value="1"/>
</dbReference>
<reference evidence="10" key="1">
    <citation type="submission" date="2015-07" db="EMBL/GenBank/DDBJ databases">
        <title>Fjat-14205 dsm 2895.</title>
        <authorList>
            <person name="Liu B."/>
            <person name="Wang J."/>
            <person name="Zhu Y."/>
            <person name="Liu G."/>
            <person name="Chen Q."/>
            <person name="Chen Z."/>
            <person name="Lan J."/>
            <person name="Che J."/>
            <person name="Ge C."/>
            <person name="Shi H."/>
            <person name="Pan Z."/>
            <person name="Liu X."/>
        </authorList>
    </citation>
    <scope>NUCLEOTIDE SEQUENCE [LARGE SCALE GENOMIC DNA]</scope>
    <source>
        <strain evidence="10">DSM 25560</strain>
    </source>
</reference>
<dbReference type="RefSeq" id="WP_053582639.1">
    <property type="nucleotide sequence ID" value="NZ_LGRV01000003.1"/>
</dbReference>
<dbReference type="PROSITE" id="PS50885">
    <property type="entry name" value="HAMP"/>
    <property type="match status" value="1"/>
</dbReference>
<keyword evidence="2" id="KW-1003">Cell membrane</keyword>
<dbReference type="InterPro" id="IPR003594">
    <property type="entry name" value="HATPase_dom"/>
</dbReference>
<dbReference type="SUPFAM" id="SSF55874">
    <property type="entry name" value="ATPase domain of HSP90 chaperone/DNA topoisomerase II/histidine kinase"/>
    <property type="match status" value="1"/>
</dbReference>
<evidence type="ECO:0000313" key="10">
    <source>
        <dbReference type="Proteomes" id="UP000050668"/>
    </source>
</evidence>
<accession>A0ABR5JZF8</accession>
<keyword evidence="7" id="KW-1133">Transmembrane helix</keyword>
<evidence type="ECO:0000256" key="5">
    <source>
        <dbReference type="ARBA" id="ARBA00022777"/>
    </source>
</evidence>
<dbReference type="Gene3D" id="1.10.8.500">
    <property type="entry name" value="HAMP domain in histidine kinase"/>
    <property type="match status" value="1"/>
</dbReference>
<keyword evidence="3" id="KW-0597">Phosphoprotein</keyword>
<protein>
    <recommendedName>
        <fullName evidence="8">HAMP domain-containing protein</fullName>
    </recommendedName>
</protein>
<evidence type="ECO:0000256" key="3">
    <source>
        <dbReference type="ARBA" id="ARBA00022553"/>
    </source>
</evidence>
<dbReference type="SUPFAM" id="SSF158472">
    <property type="entry name" value="HAMP domain-like"/>
    <property type="match status" value="1"/>
</dbReference>
<evidence type="ECO:0000313" key="9">
    <source>
        <dbReference type="EMBL" id="KOS67827.1"/>
    </source>
</evidence>
<name>A0ABR5JZF8_9BACI</name>
<dbReference type="PANTHER" id="PTHR34220">
    <property type="entry name" value="SENSOR HISTIDINE KINASE YPDA"/>
    <property type="match status" value="1"/>
</dbReference>
<keyword evidence="5" id="KW-0418">Kinase</keyword>
<evidence type="ECO:0000256" key="1">
    <source>
        <dbReference type="ARBA" id="ARBA00004651"/>
    </source>
</evidence>
<dbReference type="InterPro" id="IPR036890">
    <property type="entry name" value="HATPase_C_sf"/>
</dbReference>
<evidence type="ECO:0000256" key="2">
    <source>
        <dbReference type="ARBA" id="ARBA00022475"/>
    </source>
</evidence>
<dbReference type="Gene3D" id="3.30.565.10">
    <property type="entry name" value="Histidine kinase-like ATPase, C-terminal domain"/>
    <property type="match status" value="1"/>
</dbReference>
<dbReference type="SMART" id="SM00304">
    <property type="entry name" value="HAMP"/>
    <property type="match status" value="1"/>
</dbReference>
<evidence type="ECO:0000259" key="8">
    <source>
        <dbReference type="PROSITE" id="PS50885"/>
    </source>
</evidence>
<evidence type="ECO:0000256" key="4">
    <source>
        <dbReference type="ARBA" id="ARBA00022679"/>
    </source>
</evidence>
<keyword evidence="6 7" id="KW-0472">Membrane</keyword>
<dbReference type="InterPro" id="IPR050640">
    <property type="entry name" value="Bact_2-comp_sensor_kinase"/>
</dbReference>
<sequence length="596" mass="68969">MNFNRWRFRNFSLRNKLLISYIVITILPTALLGYIAYSQYVLSVERQVGMYVPRLLNQANNNLERQIDQYYDEMSQLYSQTDVMTILRNPSYQNVSSMRQDIHKVENYLAGAFMEGSREYIIGAFIASNNRLFEYTRLTYTSGYSTKDKIGFYGQSYILPTEEQIFFPHETAIQFNGDKPYVLLVKQIIDYENRNNLGTLFVALDLEFMQKTLSTVDEQDEANMWMVDSKQYIIYHSNARLIGTIDKEMKQYPILNGSFQSDSILYSGAQSVHNRWTFLHSIPVEHLTEEADLVKNLTVISFIAIISLAIFSSILLAWGVAKPIQRLVKEMKKAEKGNFDIYLPDKYNNEVGTLSKAFTKMLHEIEELIDEKYEIELKQKEAELYALQSQINPHFMYNTLENIAFMVEGGEQELVVDMVTNLGRMLRYSLGNKDQLVPLQKELRHADDYLMIQKARFEESLTYMIQVDPILKDKILPKFLLQPLIENALEHAFIVGQVLKIQINVTSEKGLMIIVVEDNGIGMEQNRLTFLEQQLVSEHIINKDDSFGLTNVNGRLVLHYGSEYRLEINSLLGIGTKIILKIPIDGGSDQQNEWEH</sequence>
<evidence type="ECO:0000256" key="6">
    <source>
        <dbReference type="ARBA" id="ARBA00023136"/>
    </source>
</evidence>
<dbReference type="Proteomes" id="UP000050668">
    <property type="component" value="Unassembled WGS sequence"/>
</dbReference>
<dbReference type="PANTHER" id="PTHR34220:SF7">
    <property type="entry name" value="SENSOR HISTIDINE KINASE YPDA"/>
    <property type="match status" value="1"/>
</dbReference>
<dbReference type="CDD" id="cd06225">
    <property type="entry name" value="HAMP"/>
    <property type="match status" value="1"/>
</dbReference>
<comment type="caution">
    <text evidence="9">The sequence shown here is derived from an EMBL/GenBank/DDBJ whole genome shotgun (WGS) entry which is preliminary data.</text>
</comment>
<keyword evidence="10" id="KW-1185">Reference proteome</keyword>
<gene>
    <name evidence="9" type="ORF">AEA09_04170</name>
</gene>
<keyword evidence="7" id="KW-0812">Transmembrane</keyword>
<feature type="transmembrane region" description="Helical" evidence="7">
    <location>
        <begin position="17"/>
        <end position="37"/>
    </location>
</feature>
<dbReference type="Pfam" id="PF06580">
    <property type="entry name" value="His_kinase"/>
    <property type="match status" value="1"/>
</dbReference>
<feature type="domain" description="HAMP" evidence="8">
    <location>
        <begin position="318"/>
        <end position="370"/>
    </location>
</feature>
<keyword evidence="4" id="KW-0808">Transferase</keyword>
<comment type="subcellular location">
    <subcellularLocation>
        <location evidence="1">Cell membrane</location>
        <topology evidence="1">Multi-pass membrane protein</topology>
    </subcellularLocation>
</comment>